<feature type="domain" description="Resolvase/invertase-type recombinase catalytic" evidence="3">
    <location>
        <begin position="25"/>
        <end position="172"/>
    </location>
</feature>
<dbReference type="SMART" id="SM00857">
    <property type="entry name" value="Resolvase"/>
    <property type="match status" value="1"/>
</dbReference>
<dbReference type="SUPFAM" id="SSF53041">
    <property type="entry name" value="Resolvase-like"/>
    <property type="match status" value="1"/>
</dbReference>
<dbReference type="KEGG" id="part:PARC_a3671"/>
<dbReference type="AlphaFoldDB" id="A0A290S8Y9"/>
<dbReference type="InterPro" id="IPR036162">
    <property type="entry name" value="Resolvase-like_N_sf"/>
</dbReference>
<reference evidence="4 5" key="1">
    <citation type="journal article" date="2012" name="J. Bacteriol.">
        <title>Genome sequences of type strains of seven species of the marine bacterium Pseudoalteromonas.</title>
        <authorList>
            <person name="Xie B.B."/>
            <person name="Shu Y.L."/>
            <person name="Qin Q.L."/>
            <person name="Rong J.C."/>
            <person name="Zhang X.Y."/>
            <person name="Chen X.L."/>
            <person name="Shi M."/>
            <person name="He H.L."/>
            <person name="Zhou B.C."/>
            <person name="Zhang Y.Z."/>
        </authorList>
    </citation>
    <scope>NUCLEOTIDE SEQUENCE [LARGE SCALE GENOMIC DNA]</scope>
    <source>
        <strain evidence="4 5">A 37-1-2</strain>
    </source>
</reference>
<dbReference type="Proteomes" id="UP000016505">
    <property type="component" value="Chromosome I"/>
</dbReference>
<keyword evidence="1" id="KW-0238">DNA-binding</keyword>
<dbReference type="Gene3D" id="3.40.50.1390">
    <property type="entry name" value="Resolvase, N-terminal catalytic domain"/>
    <property type="match status" value="1"/>
</dbReference>
<name>A0A290S8Y9_9GAMM</name>
<evidence type="ECO:0000313" key="5">
    <source>
        <dbReference type="Proteomes" id="UP000016505"/>
    </source>
</evidence>
<dbReference type="GO" id="GO:0003677">
    <property type="term" value="F:DNA binding"/>
    <property type="evidence" value="ECO:0007669"/>
    <property type="project" value="UniProtKB-KW"/>
</dbReference>
<evidence type="ECO:0000313" key="4">
    <source>
        <dbReference type="EMBL" id="ATC88007.1"/>
    </source>
</evidence>
<dbReference type="InterPro" id="IPR038109">
    <property type="entry name" value="DNA_bind_recomb_sf"/>
</dbReference>
<accession>A0A290S8Y9</accession>
<protein>
    <recommendedName>
        <fullName evidence="3">Resolvase/invertase-type recombinase catalytic domain-containing protein</fullName>
    </recommendedName>
</protein>
<dbReference type="Pfam" id="PF00239">
    <property type="entry name" value="Resolvase"/>
    <property type="match status" value="1"/>
</dbReference>
<dbReference type="EMBL" id="CP011025">
    <property type="protein sequence ID" value="ATC88007.1"/>
    <property type="molecule type" value="Genomic_DNA"/>
</dbReference>
<sequence length="702" mass="80451">MIYLQCNGIIFKLTKIIELKMKPTAFIYGRVSSDKQTIGTSIEIQTDLKKAKQIASEHGCELSELITVDEGVSGFSGSNLKTGKLKDLLEIVKRNDLIILRALDRFSRGSLYKVNSIFTDLLHKGVRFYTTMDNKLYGGESSNKVVDAIVSVIGFNSAFEESSKKAALNNDYILKRITQFNDGIRGLNNAPLHHGKSIPFHCQLVGEDKSKVVVKHPKNFDVAKEIIALALNGSGLHKIIRVVNEKHNISRTKQWLKDYLKSHTLYGNCILKVQDRTQKVIYDGFGETYPKKEYILNEYYPAVCTKNEWLGLQETRKRSIKLRSEGQKYYSLLSGRQRLYCSCGKPLTVIYGKNATQPIYYGCIDQISCRNMEQIYVLNRVVTDAVTGDVYKKDTDKNSKNREIESNKLNGEITELQESINNMLKLVEDHPLAYGDKFAPKIIESKKAIEKKQKLLDEVNGQKFISSRTIEERNMIPNEIRKIKDQLLNGTSEQNLENGNKIYKIIKRITLDKNGLISIEFESGEFKACYFPIQNKSKGRRMGSFLHIFNNIEDNLYAPMKEDPDFSLVTFTREELENKKHVIHIDKINPSLLTLFSHERTIMACDKAVSHINNYLKSYGYFILKSSFAINSGLSEKQWQKHKAYCIAFFEKRGMIHKIEFITKNNGRNSILIISDKKLRLKKINTILFLNIKNYKQLATPS</sequence>
<dbReference type="GO" id="GO:0000150">
    <property type="term" value="F:DNA strand exchange activity"/>
    <property type="evidence" value="ECO:0007669"/>
    <property type="project" value="InterPro"/>
</dbReference>
<gene>
    <name evidence="4" type="ORF">PARC_a3671</name>
</gene>
<dbReference type="Gene3D" id="3.90.1750.20">
    <property type="entry name" value="Putative Large Serine Recombinase, Chain B, Domain 2"/>
    <property type="match status" value="1"/>
</dbReference>
<proteinExistence type="predicted"/>
<evidence type="ECO:0000256" key="1">
    <source>
        <dbReference type="ARBA" id="ARBA00023125"/>
    </source>
</evidence>
<dbReference type="PANTHER" id="PTHR30461:SF2">
    <property type="entry name" value="SERINE RECOMBINASE PINE-RELATED"/>
    <property type="match status" value="1"/>
</dbReference>
<dbReference type="InterPro" id="IPR006119">
    <property type="entry name" value="Resolv_N"/>
</dbReference>
<keyword evidence="2" id="KW-0233">DNA recombination</keyword>
<dbReference type="PANTHER" id="PTHR30461">
    <property type="entry name" value="DNA-INVERTASE FROM LAMBDOID PROPHAGE"/>
    <property type="match status" value="1"/>
</dbReference>
<dbReference type="InterPro" id="IPR050639">
    <property type="entry name" value="SSR_resolvase"/>
</dbReference>
<evidence type="ECO:0000259" key="3">
    <source>
        <dbReference type="SMART" id="SM00857"/>
    </source>
</evidence>
<evidence type="ECO:0000256" key="2">
    <source>
        <dbReference type="ARBA" id="ARBA00023172"/>
    </source>
</evidence>
<organism evidence="4 5">
    <name type="scientific">Pseudoalteromonas arctica A 37-1-2</name>
    <dbReference type="NCBI Taxonomy" id="1117313"/>
    <lineage>
        <taxon>Bacteria</taxon>
        <taxon>Pseudomonadati</taxon>
        <taxon>Pseudomonadota</taxon>
        <taxon>Gammaproteobacteria</taxon>
        <taxon>Alteromonadales</taxon>
        <taxon>Pseudoalteromonadaceae</taxon>
        <taxon>Pseudoalteromonas</taxon>
    </lineage>
</organism>
<dbReference type="CDD" id="cd00338">
    <property type="entry name" value="Ser_Recombinase"/>
    <property type="match status" value="1"/>
</dbReference>